<sequence>MLRHTLLLCLLGACSALLVSRATPRSPAVRMQFSFSSLFGGGKKEPVAAVSKTLPVPKDVFDEELSAWPAILEIKDGLEAMSPEDQRRMKLEVGTNWPPRTSTTAPFDVNREGYMFFQGPTPKTSVQAGLPSFFSEENFEDMEISTKLKGLAGVGGLSFLVVGGTLLLA</sequence>
<feature type="chain" id="PRO_5031462614" evidence="1">
    <location>
        <begin position="17"/>
        <end position="169"/>
    </location>
</feature>
<proteinExistence type="predicted"/>
<protein>
    <submittedName>
        <fullName evidence="2">Uncharacterized protein</fullName>
    </submittedName>
</protein>
<dbReference type="AlphaFoldDB" id="A0A7S2H174"/>
<name>A0A7S2H174_9EUKA</name>
<organism evidence="2">
    <name type="scientific">Haptolina brevifila</name>
    <dbReference type="NCBI Taxonomy" id="156173"/>
    <lineage>
        <taxon>Eukaryota</taxon>
        <taxon>Haptista</taxon>
        <taxon>Haptophyta</taxon>
        <taxon>Prymnesiophyceae</taxon>
        <taxon>Prymnesiales</taxon>
        <taxon>Prymnesiaceae</taxon>
        <taxon>Haptolina</taxon>
    </lineage>
</organism>
<accession>A0A7S2H174</accession>
<evidence type="ECO:0000256" key="1">
    <source>
        <dbReference type="SAM" id="SignalP"/>
    </source>
</evidence>
<gene>
    <name evidence="2" type="ORF">CBRE1094_LOCUS24245</name>
</gene>
<feature type="signal peptide" evidence="1">
    <location>
        <begin position="1"/>
        <end position="16"/>
    </location>
</feature>
<evidence type="ECO:0000313" key="2">
    <source>
        <dbReference type="EMBL" id="CAD9477561.1"/>
    </source>
</evidence>
<dbReference type="EMBL" id="HBGU01044472">
    <property type="protein sequence ID" value="CAD9477561.1"/>
    <property type="molecule type" value="Transcribed_RNA"/>
</dbReference>
<keyword evidence="1" id="KW-0732">Signal</keyword>
<reference evidence="2" key="1">
    <citation type="submission" date="2021-01" db="EMBL/GenBank/DDBJ databases">
        <authorList>
            <person name="Corre E."/>
            <person name="Pelletier E."/>
            <person name="Niang G."/>
            <person name="Scheremetjew M."/>
            <person name="Finn R."/>
            <person name="Kale V."/>
            <person name="Holt S."/>
            <person name="Cochrane G."/>
            <person name="Meng A."/>
            <person name="Brown T."/>
            <person name="Cohen L."/>
        </authorList>
    </citation>
    <scope>NUCLEOTIDE SEQUENCE</scope>
    <source>
        <strain evidence="2">UTEX LB 985</strain>
    </source>
</reference>